<reference evidence="3" key="1">
    <citation type="journal article" date="2019" name="Int. J. Syst. Evol. Microbiol.">
        <title>The Global Catalogue of Microorganisms (GCM) 10K type strain sequencing project: providing services to taxonomists for standard genome sequencing and annotation.</title>
        <authorList>
            <consortium name="The Broad Institute Genomics Platform"/>
            <consortium name="The Broad Institute Genome Sequencing Center for Infectious Disease"/>
            <person name="Wu L."/>
            <person name="Ma J."/>
        </authorList>
    </citation>
    <scope>NUCLEOTIDE SEQUENCE [LARGE SCALE GENOMIC DNA]</scope>
    <source>
        <strain evidence="3">CGMCC 4.7643</strain>
    </source>
</reference>
<evidence type="ECO:0000259" key="1">
    <source>
        <dbReference type="Pfam" id="PF13115"/>
    </source>
</evidence>
<dbReference type="Proteomes" id="UP001597419">
    <property type="component" value="Unassembled WGS sequence"/>
</dbReference>
<accession>A0ABW5GGC9</accession>
<feature type="domain" description="YtkA-like" evidence="1">
    <location>
        <begin position="49"/>
        <end position="122"/>
    </location>
</feature>
<dbReference type="EMBL" id="JBHUKU010000008">
    <property type="protein sequence ID" value="MFD2460349.1"/>
    <property type="molecule type" value="Genomic_DNA"/>
</dbReference>
<evidence type="ECO:0000313" key="2">
    <source>
        <dbReference type="EMBL" id="MFD2460349.1"/>
    </source>
</evidence>
<gene>
    <name evidence="2" type="ORF">ACFSYJ_17200</name>
</gene>
<keyword evidence="3" id="KW-1185">Reference proteome</keyword>
<comment type="caution">
    <text evidence="2">The sequence shown here is derived from an EMBL/GenBank/DDBJ whole genome shotgun (WGS) entry which is preliminary data.</text>
</comment>
<name>A0ABW5GGC9_9PSEU</name>
<dbReference type="Pfam" id="PF13115">
    <property type="entry name" value="YtkA"/>
    <property type="match status" value="1"/>
</dbReference>
<evidence type="ECO:0000313" key="3">
    <source>
        <dbReference type="Proteomes" id="UP001597419"/>
    </source>
</evidence>
<protein>
    <submittedName>
        <fullName evidence="2">FixH family protein</fullName>
    </submittedName>
</protein>
<sequence length="140" mass="14233">MTATSTTPAPARRRPVVLIALVALIVAGVLAWLFWGGSPAAPVSAQTTSGPYTVRLTGAQPRIGGNDFTVEVTGPGADTVTVEPVMPQMGHALAPVPAGASGPGRYRADVGLPMAGQWELTVSLRGPAGPAQVVFPLLVK</sequence>
<proteinExistence type="predicted"/>
<organism evidence="2 3">
    <name type="scientific">Amycolatopsis samaneae</name>
    <dbReference type="NCBI Taxonomy" id="664691"/>
    <lineage>
        <taxon>Bacteria</taxon>
        <taxon>Bacillati</taxon>
        <taxon>Actinomycetota</taxon>
        <taxon>Actinomycetes</taxon>
        <taxon>Pseudonocardiales</taxon>
        <taxon>Pseudonocardiaceae</taxon>
        <taxon>Amycolatopsis</taxon>
    </lineage>
</organism>
<dbReference type="InterPro" id="IPR032693">
    <property type="entry name" value="YtkA-like_dom"/>
</dbReference>
<dbReference type="RefSeq" id="WP_345397872.1">
    <property type="nucleotide sequence ID" value="NZ_BAABHG010000009.1"/>
</dbReference>